<evidence type="ECO:0000313" key="2">
    <source>
        <dbReference type="Proteomes" id="UP000292958"/>
    </source>
</evidence>
<sequence>MPQPSNATVSIDGQKFNAVSAHVGMDALHDRYGLPHMGSLRCSISFVVDIHDTQNMPFATLQNLFSLAGVVTRDKIKNIKVEFWQDENQEDAICTYSFQGWISGFHTSGGGGSNHILSIKLQPALDQKQYIDIKMGN</sequence>
<name>A0A4Q7YSQ6_9BACT</name>
<evidence type="ECO:0000313" key="1">
    <source>
        <dbReference type="EMBL" id="RZU40041.1"/>
    </source>
</evidence>
<dbReference type="OrthoDB" id="118655at2"/>
<dbReference type="RefSeq" id="WP_130418163.1">
    <property type="nucleotide sequence ID" value="NZ_SHKW01000001.1"/>
</dbReference>
<dbReference type="AlphaFoldDB" id="A0A4Q7YSQ6"/>
<accession>A0A4Q7YSQ6</accession>
<dbReference type="EMBL" id="SHKW01000001">
    <property type="protein sequence ID" value="RZU40041.1"/>
    <property type="molecule type" value="Genomic_DNA"/>
</dbReference>
<gene>
    <name evidence="1" type="ORF">BDD14_1460</name>
</gene>
<organism evidence="1 2">
    <name type="scientific">Edaphobacter modestus</name>
    <dbReference type="NCBI Taxonomy" id="388466"/>
    <lineage>
        <taxon>Bacteria</taxon>
        <taxon>Pseudomonadati</taxon>
        <taxon>Acidobacteriota</taxon>
        <taxon>Terriglobia</taxon>
        <taxon>Terriglobales</taxon>
        <taxon>Acidobacteriaceae</taxon>
        <taxon>Edaphobacter</taxon>
    </lineage>
</organism>
<dbReference type="Proteomes" id="UP000292958">
    <property type="component" value="Unassembled WGS sequence"/>
</dbReference>
<proteinExistence type="predicted"/>
<keyword evidence="2" id="KW-1185">Reference proteome</keyword>
<comment type="caution">
    <text evidence="1">The sequence shown here is derived from an EMBL/GenBank/DDBJ whole genome shotgun (WGS) entry which is preliminary data.</text>
</comment>
<protein>
    <submittedName>
        <fullName evidence="1">Uncharacterized protein</fullName>
    </submittedName>
</protein>
<reference evidence="1 2" key="1">
    <citation type="submission" date="2019-02" db="EMBL/GenBank/DDBJ databases">
        <title>Genomic Encyclopedia of Archaeal and Bacterial Type Strains, Phase II (KMG-II): from individual species to whole genera.</title>
        <authorList>
            <person name="Goeker M."/>
        </authorList>
    </citation>
    <scope>NUCLEOTIDE SEQUENCE [LARGE SCALE GENOMIC DNA]</scope>
    <source>
        <strain evidence="1 2">DSM 18101</strain>
    </source>
</reference>